<reference evidence="4" key="3">
    <citation type="submission" date="2025-04" db="UniProtKB">
        <authorList>
            <consortium name="RefSeq"/>
        </authorList>
    </citation>
    <scope>IDENTIFICATION</scope>
    <source>
        <strain evidence="4">CBS 304.34</strain>
    </source>
</reference>
<keyword evidence="3" id="KW-1185">Reference proteome</keyword>
<evidence type="ECO:0000313" key="2">
    <source>
        <dbReference type="EMBL" id="KAF2817383.1"/>
    </source>
</evidence>
<reference evidence="2 4" key="1">
    <citation type="journal article" date="2020" name="Stud. Mycol.">
        <title>101 Dothideomycetes genomes: a test case for predicting lifestyles and emergence of pathogens.</title>
        <authorList>
            <person name="Haridas S."/>
            <person name="Albert R."/>
            <person name="Binder M."/>
            <person name="Bloem J."/>
            <person name="Labutti K."/>
            <person name="Salamov A."/>
            <person name="Andreopoulos B."/>
            <person name="Baker S."/>
            <person name="Barry K."/>
            <person name="Bills G."/>
            <person name="Bluhm B."/>
            <person name="Cannon C."/>
            <person name="Castanera R."/>
            <person name="Culley D."/>
            <person name="Daum C."/>
            <person name="Ezra D."/>
            <person name="Gonzalez J."/>
            <person name="Henrissat B."/>
            <person name="Kuo A."/>
            <person name="Liang C."/>
            <person name="Lipzen A."/>
            <person name="Lutzoni F."/>
            <person name="Magnuson J."/>
            <person name="Mondo S."/>
            <person name="Nolan M."/>
            <person name="Ohm R."/>
            <person name="Pangilinan J."/>
            <person name="Park H.-J."/>
            <person name="Ramirez L."/>
            <person name="Alfaro M."/>
            <person name="Sun H."/>
            <person name="Tritt A."/>
            <person name="Yoshinaga Y."/>
            <person name="Zwiers L.-H."/>
            <person name="Turgeon B."/>
            <person name="Goodwin S."/>
            <person name="Spatafora J."/>
            <person name="Crous P."/>
            <person name="Grigoriev I."/>
        </authorList>
    </citation>
    <scope>NUCLEOTIDE SEQUENCE</scope>
    <source>
        <strain evidence="2 4">CBS 304.34</strain>
    </source>
</reference>
<organism evidence="2">
    <name type="scientific">Mytilinidion resinicola</name>
    <dbReference type="NCBI Taxonomy" id="574789"/>
    <lineage>
        <taxon>Eukaryota</taxon>
        <taxon>Fungi</taxon>
        <taxon>Dikarya</taxon>
        <taxon>Ascomycota</taxon>
        <taxon>Pezizomycotina</taxon>
        <taxon>Dothideomycetes</taxon>
        <taxon>Pleosporomycetidae</taxon>
        <taxon>Mytilinidiales</taxon>
        <taxon>Mytilinidiaceae</taxon>
        <taxon>Mytilinidion</taxon>
    </lineage>
</organism>
<reference evidence="4" key="2">
    <citation type="submission" date="2020-04" db="EMBL/GenBank/DDBJ databases">
        <authorList>
            <consortium name="NCBI Genome Project"/>
        </authorList>
    </citation>
    <scope>NUCLEOTIDE SEQUENCE</scope>
    <source>
        <strain evidence="4">CBS 304.34</strain>
    </source>
</reference>
<evidence type="ECO:0000256" key="1">
    <source>
        <dbReference type="SAM" id="MobiDB-lite"/>
    </source>
</evidence>
<feature type="region of interest" description="Disordered" evidence="1">
    <location>
        <begin position="1"/>
        <end position="29"/>
    </location>
</feature>
<name>A0A6A6Z9H2_9PEZI</name>
<dbReference type="GeneID" id="54453637"/>
<sequence length="194" mass="20713">MPDGCYPPASNHHPSPAYPYLKTSTVSRPRSSLNLAQAATYPSKSTLEPLPCLDKTTTAKATTSRPHSRAMELLRKASTASRLQAMAARTRTPKEAVHTSLSRANTPLPAILPTSRRRLASRAPTLRPTTNIKSLPMGSKATNSTMIRAAASPHILPSSTDTAIPLPPVAMTQHISNRASTEPLEPLAPKANVV</sequence>
<dbReference type="EMBL" id="MU003692">
    <property type="protein sequence ID" value="KAF2817383.1"/>
    <property type="molecule type" value="Genomic_DNA"/>
</dbReference>
<evidence type="ECO:0000313" key="3">
    <source>
        <dbReference type="Proteomes" id="UP000504636"/>
    </source>
</evidence>
<accession>A0A6A6Z9H2</accession>
<dbReference type="Proteomes" id="UP000504636">
    <property type="component" value="Unplaced"/>
</dbReference>
<dbReference type="RefSeq" id="XP_033584347.1">
    <property type="nucleotide sequence ID" value="XM_033712744.1"/>
</dbReference>
<dbReference type="AlphaFoldDB" id="A0A6A6Z9H2"/>
<protein>
    <submittedName>
        <fullName evidence="2 4">Uncharacterized protein</fullName>
    </submittedName>
</protein>
<evidence type="ECO:0000313" key="4">
    <source>
        <dbReference type="RefSeq" id="XP_033584347.1"/>
    </source>
</evidence>
<proteinExistence type="predicted"/>
<gene>
    <name evidence="2 4" type="ORF">BDZ99DRAFT_14641</name>
</gene>